<dbReference type="AlphaFoldDB" id="A0A6A6Y989"/>
<feature type="compositionally biased region" description="Basic and acidic residues" evidence="1">
    <location>
        <begin position="38"/>
        <end position="62"/>
    </location>
</feature>
<evidence type="ECO:0000313" key="2">
    <source>
        <dbReference type="EMBL" id="KAF2805382.1"/>
    </source>
</evidence>
<dbReference type="Proteomes" id="UP000504636">
    <property type="component" value="Unplaced"/>
</dbReference>
<reference evidence="4" key="2">
    <citation type="submission" date="2020-04" db="EMBL/GenBank/DDBJ databases">
        <authorList>
            <consortium name="NCBI Genome Project"/>
        </authorList>
    </citation>
    <scope>NUCLEOTIDE SEQUENCE</scope>
    <source>
        <strain evidence="4">CBS 304.34</strain>
    </source>
</reference>
<reference evidence="4" key="3">
    <citation type="submission" date="2025-04" db="UniProtKB">
        <authorList>
            <consortium name="RefSeq"/>
        </authorList>
    </citation>
    <scope>IDENTIFICATION</scope>
    <source>
        <strain evidence="4">CBS 304.34</strain>
    </source>
</reference>
<feature type="region of interest" description="Disordered" evidence="1">
    <location>
        <begin position="1"/>
        <end position="154"/>
    </location>
</feature>
<accession>A0A6A6Y989</accession>
<dbReference type="GeneID" id="54463242"/>
<sequence length="172" mass="18934">MSKSTTGQRSTSGAIGIAGQRPPRRADGGLVGQEDGELASHEWSDDLLHDAESPKTRLRARELTIIPNKALETTLDRDKLQEPIELGHDDEFQPLSWPDNKSDSDDSQMRDTDRDYEAPLKEEKRLGGKEYSSGKIATKKTTEPIGPMDISDTNDEEQLGSVLVIIGFSLQG</sequence>
<evidence type="ECO:0000256" key="1">
    <source>
        <dbReference type="SAM" id="MobiDB-lite"/>
    </source>
</evidence>
<keyword evidence="3" id="KW-1185">Reference proteome</keyword>
<evidence type="ECO:0000313" key="3">
    <source>
        <dbReference type="Proteomes" id="UP000504636"/>
    </source>
</evidence>
<evidence type="ECO:0000313" key="4">
    <source>
        <dbReference type="RefSeq" id="XP_033572346.1"/>
    </source>
</evidence>
<feature type="compositionally biased region" description="Basic and acidic residues" evidence="1">
    <location>
        <begin position="74"/>
        <end position="91"/>
    </location>
</feature>
<dbReference type="RefSeq" id="XP_033572346.1">
    <property type="nucleotide sequence ID" value="XM_033722349.1"/>
</dbReference>
<feature type="compositionally biased region" description="Basic and acidic residues" evidence="1">
    <location>
        <begin position="100"/>
        <end position="128"/>
    </location>
</feature>
<proteinExistence type="predicted"/>
<reference evidence="2 4" key="1">
    <citation type="journal article" date="2020" name="Stud. Mycol.">
        <title>101 Dothideomycetes genomes: a test case for predicting lifestyles and emergence of pathogens.</title>
        <authorList>
            <person name="Haridas S."/>
            <person name="Albert R."/>
            <person name="Binder M."/>
            <person name="Bloem J."/>
            <person name="Labutti K."/>
            <person name="Salamov A."/>
            <person name="Andreopoulos B."/>
            <person name="Baker S."/>
            <person name="Barry K."/>
            <person name="Bills G."/>
            <person name="Bluhm B."/>
            <person name="Cannon C."/>
            <person name="Castanera R."/>
            <person name="Culley D."/>
            <person name="Daum C."/>
            <person name="Ezra D."/>
            <person name="Gonzalez J."/>
            <person name="Henrissat B."/>
            <person name="Kuo A."/>
            <person name="Liang C."/>
            <person name="Lipzen A."/>
            <person name="Lutzoni F."/>
            <person name="Magnuson J."/>
            <person name="Mondo S."/>
            <person name="Nolan M."/>
            <person name="Ohm R."/>
            <person name="Pangilinan J."/>
            <person name="Park H.-J."/>
            <person name="Ramirez L."/>
            <person name="Alfaro M."/>
            <person name="Sun H."/>
            <person name="Tritt A."/>
            <person name="Yoshinaga Y."/>
            <person name="Zwiers L.-H."/>
            <person name="Turgeon B."/>
            <person name="Goodwin S."/>
            <person name="Spatafora J."/>
            <person name="Crous P."/>
            <person name="Grigoriev I."/>
        </authorList>
    </citation>
    <scope>NUCLEOTIDE SEQUENCE</scope>
    <source>
        <strain evidence="2 4">CBS 304.34</strain>
    </source>
</reference>
<protein>
    <submittedName>
        <fullName evidence="2 4">Uncharacterized protein</fullName>
    </submittedName>
</protein>
<organism evidence="2">
    <name type="scientific">Mytilinidion resinicola</name>
    <dbReference type="NCBI Taxonomy" id="574789"/>
    <lineage>
        <taxon>Eukaryota</taxon>
        <taxon>Fungi</taxon>
        <taxon>Dikarya</taxon>
        <taxon>Ascomycota</taxon>
        <taxon>Pezizomycotina</taxon>
        <taxon>Dothideomycetes</taxon>
        <taxon>Pleosporomycetidae</taxon>
        <taxon>Mytilinidiales</taxon>
        <taxon>Mytilinidiaceae</taxon>
        <taxon>Mytilinidion</taxon>
    </lineage>
</organism>
<gene>
    <name evidence="2 4" type="ORF">BDZ99DRAFT_480761</name>
</gene>
<name>A0A6A6Y989_9PEZI</name>
<feature type="compositionally biased region" description="Polar residues" evidence="1">
    <location>
        <begin position="1"/>
        <end position="13"/>
    </location>
</feature>
<dbReference type="EMBL" id="MU003710">
    <property type="protein sequence ID" value="KAF2805382.1"/>
    <property type="molecule type" value="Genomic_DNA"/>
</dbReference>